<keyword evidence="11" id="KW-0233">DNA recombination</keyword>
<evidence type="ECO:0000256" key="9">
    <source>
        <dbReference type="ARBA" id="ARBA00022801"/>
    </source>
</evidence>
<name>A0AAN9TNA8_9HEMI</name>
<evidence type="ECO:0000256" key="4">
    <source>
        <dbReference type="ARBA" id="ARBA00022490"/>
    </source>
</evidence>
<protein>
    <recommendedName>
        <fullName evidence="17">ALMS motif domain-containing protein</fullName>
    </recommendedName>
</protein>
<feature type="region of interest" description="Disordered" evidence="16">
    <location>
        <begin position="539"/>
        <end position="610"/>
    </location>
</feature>
<dbReference type="GO" id="GO:0005634">
    <property type="term" value="C:nucleus"/>
    <property type="evidence" value="ECO:0007669"/>
    <property type="project" value="UniProtKB-SubCell"/>
</dbReference>
<evidence type="ECO:0000256" key="2">
    <source>
        <dbReference type="ARBA" id="ARBA00004123"/>
    </source>
</evidence>
<feature type="compositionally biased region" description="Polar residues" evidence="16">
    <location>
        <begin position="539"/>
        <end position="567"/>
    </location>
</feature>
<dbReference type="Pfam" id="PF21292">
    <property type="entry name" value="EME1-MUS81_C"/>
    <property type="match status" value="1"/>
</dbReference>
<evidence type="ECO:0000256" key="14">
    <source>
        <dbReference type="ARBA" id="ARBA00023242"/>
    </source>
</evidence>
<keyword evidence="15" id="KW-0469">Meiosis</keyword>
<sequence>MTMKSAKYTLSDSESDVEDMDVDNDDFIFDTEFINFLSTDLEFENDQLPPVKEKDEKPKKNSKTSRKTDKKAAKKPKVEVVKQPKPMELIKSLAVVIDSSLLNHTFGSQLLASLQSADIRYNVQEQKLPSTITWTLENGQSQKFVENYIILLWTWKDLVNLISERKLSAELEDKMKSLPNSKLTLIVFGLEEYYRKSKTWKNRETDSNYKENEKNSKKSNKREKTAILSRTDIEFAFGELQLSNLQYRLFETGDNLGLYIVQFTKALAELPLKLEKNKRLESTDWYATGDSRESVRVDTAGNGLARLWQQQICQFPAVTLDIAQAIVSNYSSPLVLINNLEDDKVSSELSRIPSPSSISSIHSVRPLEWDSGADIGYRCKVSSSLSTVERMALVRGTVNLLETCQPTSVSKEFSPPLAHSSPFVSNIHDLRQSSAEEDKPSNCLVDYTIHEPSNCLVDYTIHDRDSFRKVSGNCRSLDDLRRAVRKPKSDSLLVCKCASKSTNNLAISKSNCHLSASSVVTIVGSRKFSNKAIQVNEKSLSKPQSECRSSSMGSIRQSTISTDNPTYTIEGDKTKFPNTSDESYSCPSRNGTTNQSQSNGNSSDRGSFEYVPGSVYDVQDGIRKSNFISDSDIDTLCSEVVDGVELVTKYVNNLRLSNKSKVINKIAQALASNLNRTESSESSNFVSNSDLISKKRTGKPTHRNDLAVSNHATLSSNKTSSGDIPVTSSSINNSISIEGVGRSVSDVSADNYFNSELKCRQNKNSSTNTGSLKEFLEKERETQLLWIKSGIDHLNNLKNRNNKVDSSSTRTETNHQSNKMETSKTSSALMGRFVTHCINRRRTQNSSNQHKRDGKLYEESNENKENISQNPLRPRPNETRSKLKSAVSYTVFFDKKPSYFISTNYAVRDEIRNEVNKKTLKRTISRKKCCLSMSTTTPGLTLHDYLLQNKPEYVKRAECRRKCLDEIAKLRHLRDQNRSELIANLNEPDKVNCIVPPPLSIIRIFDDRSIKQSTARIYQQLPEVQNKKLELKRKENFRRNQIMAKIFTKVSRY</sequence>
<evidence type="ECO:0000256" key="8">
    <source>
        <dbReference type="ARBA" id="ARBA00022763"/>
    </source>
</evidence>
<dbReference type="PANTHER" id="PTHR21077">
    <property type="entry name" value="EME1 PROTEIN"/>
    <property type="match status" value="1"/>
</dbReference>
<feature type="region of interest" description="Disordered" evidence="16">
    <location>
        <begin position="796"/>
        <end position="826"/>
    </location>
</feature>
<dbReference type="EMBL" id="JBBCAQ010000010">
    <property type="protein sequence ID" value="KAK7601867.1"/>
    <property type="molecule type" value="Genomic_DNA"/>
</dbReference>
<evidence type="ECO:0000256" key="15">
    <source>
        <dbReference type="ARBA" id="ARBA00023254"/>
    </source>
</evidence>
<evidence type="ECO:0000259" key="17">
    <source>
        <dbReference type="Pfam" id="PF15309"/>
    </source>
</evidence>
<dbReference type="GO" id="GO:0031573">
    <property type="term" value="P:mitotic intra-S DNA damage checkpoint signaling"/>
    <property type="evidence" value="ECO:0007669"/>
    <property type="project" value="TreeGrafter"/>
</dbReference>
<keyword evidence="9" id="KW-0378">Hydrolase</keyword>
<keyword evidence="5" id="KW-0540">Nuclease</keyword>
<feature type="domain" description="ALMS motif" evidence="17">
    <location>
        <begin position="940"/>
        <end position="1049"/>
    </location>
</feature>
<dbReference type="PANTHER" id="PTHR21077:SF5">
    <property type="entry name" value="CROSSOVER JUNCTION ENDONUCLEASE MMS4"/>
    <property type="match status" value="1"/>
</dbReference>
<keyword evidence="14" id="KW-0539">Nucleus</keyword>
<evidence type="ECO:0000256" key="6">
    <source>
        <dbReference type="ARBA" id="ARBA00022723"/>
    </source>
</evidence>
<dbReference type="GO" id="GO:0000712">
    <property type="term" value="P:resolution of meiotic recombination intermediates"/>
    <property type="evidence" value="ECO:0007669"/>
    <property type="project" value="TreeGrafter"/>
</dbReference>
<evidence type="ECO:0000256" key="16">
    <source>
        <dbReference type="SAM" id="MobiDB-lite"/>
    </source>
</evidence>
<keyword evidence="6" id="KW-0479">Metal-binding</keyword>
<dbReference type="InterPro" id="IPR047524">
    <property type="entry name" value="XPF_nuclease_EME1_plant/arthr"/>
</dbReference>
<feature type="region of interest" description="Disordered" evidence="16">
    <location>
        <begin position="838"/>
        <end position="881"/>
    </location>
</feature>
<dbReference type="GO" id="GO:0005813">
    <property type="term" value="C:centrosome"/>
    <property type="evidence" value="ECO:0007669"/>
    <property type="project" value="UniProtKB-SubCell"/>
</dbReference>
<evidence type="ECO:0000256" key="3">
    <source>
        <dbReference type="ARBA" id="ARBA00004300"/>
    </source>
</evidence>
<dbReference type="GO" id="GO:0048476">
    <property type="term" value="C:Holliday junction resolvase complex"/>
    <property type="evidence" value="ECO:0007669"/>
    <property type="project" value="InterPro"/>
</dbReference>
<feature type="compositionally biased region" description="Basic and acidic residues" evidence="16">
    <location>
        <begin position="66"/>
        <end position="78"/>
    </location>
</feature>
<feature type="compositionally biased region" description="Basic and acidic residues" evidence="16">
    <location>
        <begin position="204"/>
        <end position="216"/>
    </location>
</feature>
<dbReference type="InterPro" id="IPR042530">
    <property type="entry name" value="EME1/EME2_C"/>
</dbReference>
<dbReference type="GO" id="GO:0046872">
    <property type="term" value="F:metal ion binding"/>
    <property type="evidence" value="ECO:0007669"/>
    <property type="project" value="UniProtKB-KW"/>
</dbReference>
<evidence type="ECO:0000313" key="18">
    <source>
        <dbReference type="EMBL" id="KAK7601867.1"/>
    </source>
</evidence>
<dbReference type="Pfam" id="PF15309">
    <property type="entry name" value="ALMS_motif"/>
    <property type="match status" value="1"/>
</dbReference>
<dbReference type="InterPro" id="IPR029299">
    <property type="entry name" value="ALMS_motif"/>
</dbReference>
<dbReference type="Gene3D" id="1.10.150.670">
    <property type="entry name" value="Crossover junction endonuclease EME1, DNA-binding domain"/>
    <property type="match status" value="1"/>
</dbReference>
<accession>A0AAN9TNA8</accession>
<feature type="compositionally biased region" description="Polar residues" evidence="16">
    <location>
        <begin position="576"/>
        <end position="589"/>
    </location>
</feature>
<feature type="region of interest" description="Disordered" evidence="16">
    <location>
        <begin position="1"/>
        <end position="20"/>
    </location>
</feature>
<evidence type="ECO:0000256" key="7">
    <source>
        <dbReference type="ARBA" id="ARBA00022759"/>
    </source>
</evidence>
<evidence type="ECO:0000256" key="12">
    <source>
        <dbReference type="ARBA" id="ARBA00023204"/>
    </source>
</evidence>
<dbReference type="CDD" id="cd20083">
    <property type="entry name" value="XPF_nuclease_EME"/>
    <property type="match status" value="1"/>
</dbReference>
<dbReference type="AlphaFoldDB" id="A0AAN9TNA8"/>
<gene>
    <name evidence="18" type="ORF">V9T40_009308</name>
</gene>
<keyword evidence="4" id="KW-0963">Cytoplasm</keyword>
<keyword evidence="13" id="KW-0206">Cytoskeleton</keyword>
<comment type="caution">
    <text evidence="18">The sequence shown here is derived from an EMBL/GenBank/DDBJ whole genome shotgun (WGS) entry which is preliminary data.</text>
</comment>
<keyword evidence="12" id="KW-0234">DNA repair</keyword>
<reference evidence="18 19" key="1">
    <citation type="submission" date="2024-03" db="EMBL/GenBank/DDBJ databases">
        <title>Adaptation during the transition from Ophiocordyceps entomopathogen to insect associate is accompanied by gene loss and intensified selection.</title>
        <authorList>
            <person name="Ward C.M."/>
            <person name="Onetto C.A."/>
            <person name="Borneman A.R."/>
        </authorList>
    </citation>
    <scope>NUCLEOTIDE SEQUENCE [LARGE SCALE GENOMIC DNA]</scope>
    <source>
        <strain evidence="18">AWRI1</strain>
        <tissue evidence="18">Single Adult Female</tissue>
    </source>
</reference>
<feature type="region of interest" description="Disordered" evidence="16">
    <location>
        <begin position="677"/>
        <end position="728"/>
    </location>
</feature>
<comment type="cofactor">
    <cofactor evidence="1">
        <name>Mg(2+)</name>
        <dbReference type="ChEBI" id="CHEBI:18420"/>
    </cofactor>
</comment>
<feature type="compositionally biased region" description="Basic and acidic residues" evidence="16">
    <location>
        <begin position="850"/>
        <end position="865"/>
    </location>
</feature>
<keyword evidence="10" id="KW-0460">Magnesium</keyword>
<feature type="compositionally biased region" description="Polar residues" evidence="16">
    <location>
        <begin position="710"/>
        <end position="722"/>
    </location>
</feature>
<feature type="region of interest" description="Disordered" evidence="16">
    <location>
        <begin position="45"/>
        <end position="78"/>
    </location>
</feature>
<dbReference type="Gene3D" id="3.40.50.10130">
    <property type="match status" value="1"/>
</dbReference>
<comment type="subcellular location">
    <subcellularLocation>
        <location evidence="3">Cytoplasm</location>
        <location evidence="3">Cytoskeleton</location>
        <location evidence="3">Microtubule organizing center</location>
        <location evidence="3">Centrosome</location>
    </subcellularLocation>
    <subcellularLocation>
        <location evidence="2">Nucleus</location>
    </subcellularLocation>
</comment>
<evidence type="ECO:0000256" key="13">
    <source>
        <dbReference type="ARBA" id="ARBA00023212"/>
    </source>
</evidence>
<feature type="compositionally biased region" description="Low complexity" evidence="16">
    <location>
        <begin position="590"/>
        <end position="603"/>
    </location>
</feature>
<evidence type="ECO:0000256" key="1">
    <source>
        <dbReference type="ARBA" id="ARBA00001946"/>
    </source>
</evidence>
<dbReference type="GO" id="GO:0008821">
    <property type="term" value="F:crossover junction DNA endonuclease activity"/>
    <property type="evidence" value="ECO:0007669"/>
    <property type="project" value="TreeGrafter"/>
</dbReference>
<evidence type="ECO:0000313" key="19">
    <source>
        <dbReference type="Proteomes" id="UP001367676"/>
    </source>
</evidence>
<keyword evidence="7" id="KW-0255">Endonuclease</keyword>
<keyword evidence="19" id="KW-1185">Reference proteome</keyword>
<feature type="region of interest" description="Disordered" evidence="16">
    <location>
        <begin position="204"/>
        <end position="223"/>
    </location>
</feature>
<keyword evidence="8" id="KW-0227">DNA damage</keyword>
<evidence type="ECO:0000256" key="10">
    <source>
        <dbReference type="ARBA" id="ARBA00022842"/>
    </source>
</evidence>
<organism evidence="18 19">
    <name type="scientific">Parthenolecanium corni</name>
    <dbReference type="NCBI Taxonomy" id="536013"/>
    <lineage>
        <taxon>Eukaryota</taxon>
        <taxon>Metazoa</taxon>
        <taxon>Ecdysozoa</taxon>
        <taxon>Arthropoda</taxon>
        <taxon>Hexapoda</taxon>
        <taxon>Insecta</taxon>
        <taxon>Pterygota</taxon>
        <taxon>Neoptera</taxon>
        <taxon>Paraneoptera</taxon>
        <taxon>Hemiptera</taxon>
        <taxon>Sternorrhyncha</taxon>
        <taxon>Coccoidea</taxon>
        <taxon>Coccidae</taxon>
        <taxon>Parthenolecanium</taxon>
    </lineage>
</organism>
<dbReference type="GO" id="GO:0031297">
    <property type="term" value="P:replication fork processing"/>
    <property type="evidence" value="ECO:0007669"/>
    <property type="project" value="TreeGrafter"/>
</dbReference>
<feature type="compositionally biased region" description="Low complexity" evidence="16">
    <location>
        <begin position="680"/>
        <end position="689"/>
    </location>
</feature>
<proteinExistence type="predicted"/>
<evidence type="ECO:0000256" key="11">
    <source>
        <dbReference type="ARBA" id="ARBA00023172"/>
    </source>
</evidence>
<dbReference type="Proteomes" id="UP001367676">
    <property type="component" value="Unassembled WGS sequence"/>
</dbReference>
<dbReference type="InterPro" id="IPR033310">
    <property type="entry name" value="Mms4/EME1/EME2"/>
</dbReference>
<evidence type="ECO:0000256" key="5">
    <source>
        <dbReference type="ARBA" id="ARBA00022722"/>
    </source>
</evidence>
<dbReference type="GO" id="GO:0006302">
    <property type="term" value="P:double-strand break repair"/>
    <property type="evidence" value="ECO:0007669"/>
    <property type="project" value="TreeGrafter"/>
</dbReference>